<evidence type="ECO:0000256" key="9">
    <source>
        <dbReference type="ARBA" id="ARBA00056975"/>
    </source>
</evidence>
<dbReference type="EMBL" id="BT077067">
    <property type="protein sequence ID" value="ACO11491.1"/>
    <property type="molecule type" value="mRNA"/>
</dbReference>
<feature type="domain" description="EF-hand" evidence="14">
    <location>
        <begin position="159"/>
        <end position="194"/>
    </location>
</feature>
<keyword evidence="3 13" id="KW-0732">Signal</keyword>
<dbReference type="PROSITE" id="PS00018">
    <property type="entry name" value="EF_HAND_1"/>
    <property type="match status" value="6"/>
</dbReference>
<dbReference type="FunFam" id="1.10.238.10:FF:000104">
    <property type="entry name" value="calumenin isoform X1"/>
    <property type="match status" value="1"/>
</dbReference>
<feature type="region of interest" description="Disordered" evidence="12">
    <location>
        <begin position="26"/>
        <end position="48"/>
    </location>
</feature>
<evidence type="ECO:0000256" key="7">
    <source>
        <dbReference type="ARBA" id="ARBA00023180"/>
    </source>
</evidence>
<keyword evidence="7" id="KW-0325">Glycoprotein</keyword>
<reference evidence="15" key="1">
    <citation type="submission" date="2009-03" db="EMBL/GenBank/DDBJ databases">
        <title>Caligus rogercresseyi ESTs and full-length cDNAs.</title>
        <authorList>
            <person name="Yasuike M."/>
            <person name="von Schalburg K."/>
            <person name="Cooper G."/>
            <person name="Leong J."/>
            <person name="Jones S.R.M."/>
            <person name="Koop B.F."/>
        </authorList>
    </citation>
    <scope>NUCLEOTIDE SEQUENCE</scope>
    <source>
        <tissue evidence="15">Whole tissue</tissue>
    </source>
</reference>
<dbReference type="Pfam" id="PF13833">
    <property type="entry name" value="EF-hand_8"/>
    <property type="match status" value="1"/>
</dbReference>
<accession>C1BR38</accession>
<evidence type="ECO:0000256" key="8">
    <source>
        <dbReference type="ARBA" id="ARBA00023186"/>
    </source>
</evidence>
<feature type="domain" description="EF-hand" evidence="14">
    <location>
        <begin position="269"/>
        <end position="304"/>
    </location>
</feature>
<keyword evidence="2" id="KW-0479">Metal-binding</keyword>
<dbReference type="InterPro" id="IPR018247">
    <property type="entry name" value="EF_Hand_1_Ca_BS"/>
</dbReference>
<evidence type="ECO:0000313" key="15">
    <source>
        <dbReference type="EMBL" id="ACO11491.1"/>
    </source>
</evidence>
<feature type="domain" description="EF-hand" evidence="14">
    <location>
        <begin position="196"/>
        <end position="231"/>
    </location>
</feature>
<dbReference type="Pfam" id="PF13499">
    <property type="entry name" value="EF-hand_7"/>
    <property type="match status" value="1"/>
</dbReference>
<dbReference type="GO" id="GO:0005509">
    <property type="term" value="F:calcium ion binding"/>
    <property type="evidence" value="ECO:0007669"/>
    <property type="project" value="InterPro"/>
</dbReference>
<evidence type="ECO:0000256" key="13">
    <source>
        <dbReference type="SAM" id="SignalP"/>
    </source>
</evidence>
<keyword evidence="8" id="KW-0143">Chaperone</keyword>
<dbReference type="Gene3D" id="1.10.238.10">
    <property type="entry name" value="EF-hand"/>
    <property type="match status" value="3"/>
</dbReference>
<evidence type="ECO:0000256" key="4">
    <source>
        <dbReference type="ARBA" id="ARBA00022737"/>
    </source>
</evidence>
<dbReference type="GO" id="GO:0005788">
    <property type="term" value="C:endoplasmic reticulum lumen"/>
    <property type="evidence" value="ECO:0007669"/>
    <property type="project" value="UniProtKB-SubCell"/>
</dbReference>
<evidence type="ECO:0000256" key="6">
    <source>
        <dbReference type="ARBA" id="ARBA00022837"/>
    </source>
</evidence>
<dbReference type="GO" id="GO:0015031">
    <property type="term" value="P:protein transport"/>
    <property type="evidence" value="ECO:0007669"/>
    <property type="project" value="UniProtKB-ARBA"/>
</dbReference>
<keyword evidence="6" id="KW-0106">Calcium</keyword>
<evidence type="ECO:0000256" key="12">
    <source>
        <dbReference type="SAM" id="MobiDB-lite"/>
    </source>
</evidence>
<dbReference type="InterPro" id="IPR002048">
    <property type="entry name" value="EF_hand_dom"/>
</dbReference>
<evidence type="ECO:0000256" key="5">
    <source>
        <dbReference type="ARBA" id="ARBA00022824"/>
    </source>
</evidence>
<keyword evidence="5" id="KW-0256">Endoplasmic reticulum</keyword>
<comment type="subunit">
    <text evidence="10">Interacts with PCSK6 (immature form including the propeptide); probably involved in the maturation and the secretion of PCSK6.</text>
</comment>
<comment type="subcellular location">
    <subcellularLocation>
        <location evidence="1">Endoplasmic reticulum lumen</location>
    </subcellularLocation>
</comment>
<evidence type="ECO:0000259" key="14">
    <source>
        <dbReference type="PROSITE" id="PS50222"/>
    </source>
</evidence>
<evidence type="ECO:0000256" key="3">
    <source>
        <dbReference type="ARBA" id="ARBA00022729"/>
    </source>
</evidence>
<dbReference type="SMART" id="SM00054">
    <property type="entry name" value="EFh"/>
    <property type="match status" value="4"/>
</dbReference>
<dbReference type="PANTHER" id="PTHR10827:SF95">
    <property type="entry name" value="LD34388P"/>
    <property type="match status" value="1"/>
</dbReference>
<dbReference type="SUPFAM" id="SSF47473">
    <property type="entry name" value="EF-hand"/>
    <property type="match status" value="2"/>
</dbReference>
<dbReference type="InterPro" id="IPR011992">
    <property type="entry name" value="EF-hand-dom_pair"/>
</dbReference>
<comment type="function">
    <text evidence="9">Probable molecular chaperone assisting protein biosynthesis and transport in the endoplasmic reticulum. Required for the proper biosynthesis and transport of pulmonary surfactant-associated protein A/SP-A, pulmonary surfactant-associated protein D/SP-D and the lipid transporter ABCA3. By regulating both the proper expression and the degradation through the endoplasmic reticulum-associated protein degradation pathway of these proteins plays a crucial role in pulmonary surfactant homeostasis. Has an anti-fibrotic activity by negatively regulating the secretion of type I and type III collagens. This calcium-binding protein also transiently associates with immature PCSK6 and regulates its secretion.</text>
</comment>
<dbReference type="AlphaFoldDB" id="C1BR38"/>
<organism evidence="15">
    <name type="scientific">Caligus rogercresseyi</name>
    <name type="common">Sea louse</name>
    <dbReference type="NCBI Taxonomy" id="217165"/>
    <lineage>
        <taxon>Eukaryota</taxon>
        <taxon>Metazoa</taxon>
        <taxon>Ecdysozoa</taxon>
        <taxon>Arthropoda</taxon>
        <taxon>Crustacea</taxon>
        <taxon>Multicrustacea</taxon>
        <taxon>Hexanauplia</taxon>
        <taxon>Copepoda</taxon>
        <taxon>Siphonostomatoida</taxon>
        <taxon>Caligidae</taxon>
        <taxon>Caligus</taxon>
    </lineage>
</organism>
<dbReference type="PANTHER" id="PTHR10827">
    <property type="entry name" value="RETICULOCALBIN"/>
    <property type="match status" value="1"/>
</dbReference>
<dbReference type="PROSITE" id="PS50222">
    <property type="entry name" value="EF_HAND_2"/>
    <property type="match status" value="5"/>
</dbReference>
<feature type="domain" description="EF-hand" evidence="14">
    <location>
        <begin position="243"/>
        <end position="268"/>
    </location>
</feature>
<proteinExistence type="evidence at transcript level"/>
<evidence type="ECO:0000256" key="10">
    <source>
        <dbReference type="ARBA" id="ARBA00063143"/>
    </source>
</evidence>
<evidence type="ECO:0000256" key="11">
    <source>
        <dbReference type="ARBA" id="ARBA00072696"/>
    </source>
</evidence>
<feature type="domain" description="EF-hand" evidence="14">
    <location>
        <begin position="72"/>
        <end position="107"/>
    </location>
</feature>
<keyword evidence="4" id="KW-0677">Repeat</keyword>
<feature type="signal peptide" evidence="13">
    <location>
        <begin position="1"/>
        <end position="22"/>
    </location>
</feature>
<feature type="chain" id="PRO_5002907548" description="Reticulocalbin-3" evidence="13">
    <location>
        <begin position="23"/>
        <end position="323"/>
    </location>
</feature>
<name>C1BR38_CALRO</name>
<protein>
    <recommendedName>
        <fullName evidence="11">Reticulocalbin-3</fullName>
    </recommendedName>
</protein>
<gene>
    <name evidence="15" type="primary">CALU</name>
</gene>
<evidence type="ECO:0000256" key="1">
    <source>
        <dbReference type="ARBA" id="ARBA00004319"/>
    </source>
</evidence>
<sequence>MNKNAALLTPFLLLLVQSGVLGASPKHRSFEREEDGAFSPRKHGEEDHSFDHEAILGSSKEADEFQTLSPEEAKARLVILLSKMDRNGNRKIENTELRSWILRSFKSLSLEESNERLLETDEDQDGFVSWSEYMKEEFGLSDFDPSMLNNEEMDAEELSLMSEDKYLFSAADKDNDGRLSTEEFLSFTHPEEDPPMSPHVVNQILKERDGNSDGKLDFQEYIGARGRDMDKDRLKEEKDRFDDELDDDGNGFMDREEISNWIIPSKEEIAEEETEHLLAGADDDHDGVLSFEEILNHHDLFVGSEVTDYGSRLENIHKFQDEL</sequence>
<evidence type="ECO:0000256" key="2">
    <source>
        <dbReference type="ARBA" id="ARBA00022723"/>
    </source>
</evidence>